<protein>
    <submittedName>
        <fullName evidence="3">Type IV pilus modification protein PilV</fullName>
    </submittedName>
</protein>
<feature type="domain" description="Type IV pilin Tt1218-like" evidence="2">
    <location>
        <begin position="31"/>
        <end position="102"/>
    </location>
</feature>
<accession>A0A7H2PS94</accession>
<evidence type="ECO:0000256" key="1">
    <source>
        <dbReference type="SAM" id="Phobius"/>
    </source>
</evidence>
<keyword evidence="1" id="KW-0812">Transmembrane</keyword>
<dbReference type="RefSeq" id="WP_151682769.1">
    <property type="nucleotide sequence ID" value="NZ_BKEE01000001.1"/>
</dbReference>
<dbReference type="InterPro" id="IPR012902">
    <property type="entry name" value="N_methyl_site"/>
</dbReference>
<sequence length="167" mass="18024">MLQYNNQKGAGLLEVLVALLLLAIGVLGYVALQYRAIEATSEATYRAQGINIARDLAERIRVNRSALNKYKTEVSTAENQKTSQKNCAVNNCTADELADFDVSQVAKNADALGMTLNMMTCKGNNNARNCIYVAWGDTSATDGNGSNDCTNGTSYNTASTCLIMEVY</sequence>
<dbReference type="NCBIfam" id="TIGR02523">
    <property type="entry name" value="type_IV_pilV"/>
    <property type="match status" value="1"/>
</dbReference>
<dbReference type="InterPro" id="IPR054402">
    <property type="entry name" value="Tt1218-like_dom"/>
</dbReference>
<keyword evidence="1" id="KW-1133">Transmembrane helix</keyword>
<reference evidence="4" key="1">
    <citation type="submission" date="2020-09" db="EMBL/GenBank/DDBJ databases">
        <title>Clinical and molecular characterization of Acinetobacter seifertii in Taiwan.</title>
        <authorList>
            <person name="Li L.-H."/>
            <person name="Yang Y.-S."/>
            <person name="Sun J.-R."/>
            <person name="Huang T.-W."/>
            <person name="Huang W.-C."/>
            <person name="Wang Y.-C."/>
            <person name="Kuo T.-H."/>
            <person name="Kuo S.-C."/>
            <person name="Chen T.-L."/>
        </authorList>
    </citation>
    <scope>NUCLEOTIDE SEQUENCE [LARGE SCALE GENOMIC DNA]</scope>
    <source>
        <strain evidence="4">AS73</strain>
    </source>
</reference>
<organism evidence="3 4">
    <name type="scientific">Acinetobacter seifertii</name>
    <dbReference type="NCBI Taxonomy" id="1530123"/>
    <lineage>
        <taxon>Bacteria</taxon>
        <taxon>Pseudomonadati</taxon>
        <taxon>Pseudomonadota</taxon>
        <taxon>Gammaproteobacteria</taxon>
        <taxon>Moraxellales</taxon>
        <taxon>Moraxellaceae</taxon>
        <taxon>Acinetobacter</taxon>
        <taxon>Acinetobacter calcoaceticus/baumannii complex</taxon>
    </lineage>
</organism>
<keyword evidence="1" id="KW-0472">Membrane</keyword>
<proteinExistence type="predicted"/>
<reference evidence="3 4" key="2">
    <citation type="submission" date="2020-09" db="EMBL/GenBank/DDBJ databases">
        <authorList>
            <person name="Chen F.-J."/>
            <person name="Lee Y.-T."/>
        </authorList>
    </citation>
    <scope>NUCLEOTIDE SEQUENCE [LARGE SCALE GENOMIC DNA]</scope>
    <source>
        <strain evidence="3 4">AS73</strain>
    </source>
</reference>
<dbReference type="Proteomes" id="UP000516862">
    <property type="component" value="Chromosome"/>
</dbReference>
<evidence type="ECO:0000313" key="3">
    <source>
        <dbReference type="EMBL" id="QNX05727.1"/>
    </source>
</evidence>
<name>A0A7H2PS94_9GAMM</name>
<dbReference type="EMBL" id="CP061561">
    <property type="protein sequence ID" value="QNX05727.1"/>
    <property type="molecule type" value="Genomic_DNA"/>
</dbReference>
<evidence type="ECO:0000313" key="4">
    <source>
        <dbReference type="Proteomes" id="UP000516862"/>
    </source>
</evidence>
<feature type="transmembrane region" description="Helical" evidence="1">
    <location>
        <begin position="12"/>
        <end position="32"/>
    </location>
</feature>
<dbReference type="Pfam" id="PF07963">
    <property type="entry name" value="N_methyl"/>
    <property type="match status" value="1"/>
</dbReference>
<gene>
    <name evidence="3" type="primary">pilV</name>
    <name evidence="3" type="ORF">IC796_01790</name>
</gene>
<dbReference type="InterPro" id="IPR013362">
    <property type="entry name" value="Pilus_4_PilV"/>
</dbReference>
<dbReference type="Pfam" id="PF22150">
    <property type="entry name" value="Tt1218-like"/>
    <property type="match status" value="1"/>
</dbReference>
<evidence type="ECO:0000259" key="2">
    <source>
        <dbReference type="Pfam" id="PF22150"/>
    </source>
</evidence>
<dbReference type="AlphaFoldDB" id="A0A7H2PS94"/>